<dbReference type="Proteomes" id="UP001165378">
    <property type="component" value="Unassembled WGS sequence"/>
</dbReference>
<evidence type="ECO:0000313" key="2">
    <source>
        <dbReference type="Proteomes" id="UP001165378"/>
    </source>
</evidence>
<sequence>MVPADQGGGVMRTDLLAEPVAGLDEALAAVTAFDGVLTGGLLRPRPEQGAALAEFADSVAGTPLAVRVCEAADKTAAAAGGEDHFAALAAARTALLGSAHDALLARLDEATGRTRSAAEAAVPGPPPAVNLLAAARSWLCDLARAGWQGIDHDLVADAAPVVTAMLPDPELRRLATLLDGFSAELAASCPGAALDRVPARRWADLWARAMILAQPGASAAPPPGTATGRLLPLGIDLHEHATAAQAQVHAVFDPADGSGARLVRASVSAPKPDTVVGAGVWQLLRPHMSLLAAVGEGRAMNIADMTLTAGGDLLWDDAKARTGEPADAFATARVALPTASAAAVHPLDRHPAAIAEPVFVEGYTAEETDRELVFAFAGLRLAVDTDRIPAAGPLGPETVAASRACIGLLRWDAGEFRLQPLAVETAVRNKPVAVHAGAWAGGAADKAAAKAEKAATDAVAVLRERAGKLLRK</sequence>
<protein>
    <submittedName>
        <fullName evidence="1">Uncharacterized protein</fullName>
    </submittedName>
</protein>
<dbReference type="EMBL" id="JAKFHA010000015">
    <property type="protein sequence ID" value="MCF2530199.1"/>
    <property type="molecule type" value="Genomic_DNA"/>
</dbReference>
<name>A0AA41Q4C1_9ACTN</name>
<accession>A0AA41Q4C1</accession>
<proteinExistence type="predicted"/>
<evidence type="ECO:0000313" key="1">
    <source>
        <dbReference type="EMBL" id="MCF2530199.1"/>
    </source>
</evidence>
<keyword evidence="2" id="KW-1185">Reference proteome</keyword>
<organism evidence="1 2">
    <name type="scientific">Yinghuangia soli</name>
    <dbReference type="NCBI Taxonomy" id="2908204"/>
    <lineage>
        <taxon>Bacteria</taxon>
        <taxon>Bacillati</taxon>
        <taxon>Actinomycetota</taxon>
        <taxon>Actinomycetes</taxon>
        <taxon>Kitasatosporales</taxon>
        <taxon>Streptomycetaceae</taxon>
        <taxon>Yinghuangia</taxon>
    </lineage>
</organism>
<comment type="caution">
    <text evidence="1">The sequence shown here is derived from an EMBL/GenBank/DDBJ whole genome shotgun (WGS) entry which is preliminary data.</text>
</comment>
<reference evidence="1" key="1">
    <citation type="submission" date="2022-01" db="EMBL/GenBank/DDBJ databases">
        <title>Genome-Based Taxonomic Classification of the Phylum Actinobacteria.</title>
        <authorList>
            <person name="Gao Y."/>
        </authorList>
    </citation>
    <scope>NUCLEOTIDE SEQUENCE</scope>
    <source>
        <strain evidence="1">KLBMP 8922</strain>
    </source>
</reference>
<dbReference type="AlphaFoldDB" id="A0AA41Q4C1"/>
<gene>
    <name evidence="1" type="ORF">LZ495_23660</name>
</gene>